<organism evidence="1 2">
    <name type="scientific">Adineta ricciae</name>
    <name type="common">Rotifer</name>
    <dbReference type="NCBI Taxonomy" id="249248"/>
    <lineage>
        <taxon>Eukaryota</taxon>
        <taxon>Metazoa</taxon>
        <taxon>Spiralia</taxon>
        <taxon>Gnathifera</taxon>
        <taxon>Rotifera</taxon>
        <taxon>Eurotatoria</taxon>
        <taxon>Bdelloidea</taxon>
        <taxon>Adinetida</taxon>
        <taxon>Adinetidae</taxon>
        <taxon>Adineta</taxon>
    </lineage>
</organism>
<dbReference type="Pfam" id="PF01019">
    <property type="entry name" value="G_glu_transpept"/>
    <property type="match status" value="1"/>
</dbReference>
<dbReference type="Gene3D" id="3.60.20.40">
    <property type="match status" value="1"/>
</dbReference>
<dbReference type="InterPro" id="IPR043137">
    <property type="entry name" value="GGT_ssub_C"/>
</dbReference>
<protein>
    <recommendedName>
        <fullName evidence="3">Gamma-glutamyltransferase</fullName>
    </recommendedName>
</protein>
<comment type="caution">
    <text evidence="1">The sequence shown here is derived from an EMBL/GenBank/DDBJ whole genome shotgun (WGS) entry which is preliminary data.</text>
</comment>
<dbReference type="AlphaFoldDB" id="A0A815IEM2"/>
<name>A0A815IEM2_ADIRI</name>
<dbReference type="EMBL" id="CAJNOJ010000282">
    <property type="protein sequence ID" value="CAF1367299.1"/>
    <property type="molecule type" value="Genomic_DNA"/>
</dbReference>
<dbReference type="InterPro" id="IPR052896">
    <property type="entry name" value="GGT-like_enzyme"/>
</dbReference>
<gene>
    <name evidence="1" type="ORF">EDS130_LOCUS34172</name>
</gene>
<evidence type="ECO:0000313" key="2">
    <source>
        <dbReference type="Proteomes" id="UP000663852"/>
    </source>
</evidence>
<dbReference type="InterPro" id="IPR029055">
    <property type="entry name" value="Ntn_hydrolases_N"/>
</dbReference>
<dbReference type="Proteomes" id="UP000663852">
    <property type="component" value="Unassembled WGS sequence"/>
</dbReference>
<accession>A0A815IEM2</accession>
<proteinExistence type="predicted"/>
<evidence type="ECO:0008006" key="3">
    <source>
        <dbReference type="Google" id="ProtNLM"/>
    </source>
</evidence>
<dbReference type="OrthoDB" id="2015213at2759"/>
<dbReference type="SUPFAM" id="SSF56235">
    <property type="entry name" value="N-terminal nucleophile aminohydrolases (Ntn hydrolases)"/>
    <property type="match status" value="2"/>
</dbReference>
<reference evidence="1" key="1">
    <citation type="submission" date="2021-02" db="EMBL/GenBank/DDBJ databases">
        <authorList>
            <person name="Nowell W R."/>
        </authorList>
    </citation>
    <scope>NUCLEOTIDE SEQUENCE</scope>
</reference>
<evidence type="ECO:0000313" key="1">
    <source>
        <dbReference type="EMBL" id="CAF1367299.1"/>
    </source>
</evidence>
<dbReference type="PANTHER" id="PTHR43881:SF1">
    <property type="entry name" value="GAMMA-GLUTAMYLTRANSPEPTIDASE (AFU_ORTHOLOGUE AFUA_4G13580)"/>
    <property type="match status" value="1"/>
</dbReference>
<sequence length="202" mass="22244">MSTKSEYLNLNEKIHFNFQSRRSVVYGTNGIVASSQPLACEAGLEILRKGGNAADAAVAVAAALNVTEPCSCGIGGDYLFACYGVMGGFMQPQGHVQVFCNLLHYQMNIQRALDLPRFCIGPFIPNGNEEDECPSEIFFEDGIDENVLKKLQSYGHQVKTIKSFERAMFGRGQIIYRVYNEENQLVWAASSDPRGDGHATGY</sequence>
<dbReference type="PANTHER" id="PTHR43881">
    <property type="entry name" value="GAMMA-GLUTAMYLTRANSPEPTIDASE (AFU_ORTHOLOGUE AFUA_4G13580)"/>
    <property type="match status" value="1"/>
</dbReference>